<evidence type="ECO:0000259" key="16">
    <source>
        <dbReference type="PROSITE" id="PS50859"/>
    </source>
</evidence>
<dbReference type="FunFam" id="3.30.450.50:FF:000003">
    <property type="entry name" value="25.3 kDa vesicle transport protein-like"/>
    <property type="match status" value="1"/>
</dbReference>
<feature type="domain" description="V-SNARE coiled-coil homology" evidence="17">
    <location>
        <begin position="135"/>
        <end position="218"/>
    </location>
</feature>
<dbReference type="FunFam" id="3.20.20.70:FF:000204">
    <property type="entry name" value="Peroxisomal (S)-2-hydroxy-acid oxidase GLO4"/>
    <property type="match status" value="1"/>
</dbReference>
<dbReference type="PANTHER" id="PTHR10578:SF67">
    <property type="entry name" value="PEROXISOMAL (S)-2-HYDROXYACID OXIDASE GLO3"/>
    <property type="match status" value="1"/>
</dbReference>
<comment type="catalytic activity">
    <reaction evidence="14">
        <text>2-hydroxyhexanoate + O2 = 2-oxohexanoate + H2O2</text>
        <dbReference type="Rhea" id="RHEA:69372"/>
        <dbReference type="ChEBI" id="CHEBI:15379"/>
        <dbReference type="ChEBI" id="CHEBI:16240"/>
        <dbReference type="ChEBI" id="CHEBI:35177"/>
        <dbReference type="ChEBI" id="CHEBI:133738"/>
    </reaction>
    <physiologicalReaction direction="left-to-right" evidence="14">
        <dbReference type="Rhea" id="RHEA:69373"/>
    </physiologicalReaction>
</comment>
<evidence type="ECO:0000256" key="11">
    <source>
        <dbReference type="ARBA" id="ARBA00024042"/>
    </source>
</evidence>
<evidence type="ECO:0000256" key="13">
    <source>
        <dbReference type="ARBA" id="ARBA00029327"/>
    </source>
</evidence>
<evidence type="ECO:0000256" key="7">
    <source>
        <dbReference type="ARBA" id="ARBA00022643"/>
    </source>
</evidence>
<dbReference type="CDD" id="cd02809">
    <property type="entry name" value="alpha_hydroxyacid_oxid_FMN"/>
    <property type="match status" value="1"/>
</dbReference>
<comment type="subcellular location">
    <subcellularLocation>
        <location evidence="3">Endomembrane system</location>
    </subcellularLocation>
    <subcellularLocation>
        <location evidence="2">Peroxisome</location>
    </subcellularLocation>
</comment>
<keyword evidence="10" id="KW-0576">Peroxisome</keyword>
<dbReference type="PROSITE" id="PS51349">
    <property type="entry name" value="FMN_HYDROXY_ACID_DH_2"/>
    <property type="match status" value="1"/>
</dbReference>
<dbReference type="PROSITE" id="PS50859">
    <property type="entry name" value="LONGIN"/>
    <property type="match status" value="1"/>
</dbReference>
<dbReference type="CDD" id="cd14824">
    <property type="entry name" value="Longin"/>
    <property type="match status" value="1"/>
</dbReference>
<dbReference type="InterPro" id="IPR008259">
    <property type="entry name" value="FMN_hydac_DH_AS"/>
</dbReference>
<dbReference type="SUPFAM" id="SSF64356">
    <property type="entry name" value="SNARE-like"/>
    <property type="match status" value="1"/>
</dbReference>
<evidence type="ECO:0000313" key="19">
    <source>
        <dbReference type="EnsemblPlants" id="MELO3C022684.2.1"/>
    </source>
</evidence>
<accession>A0A9I9DRR4</accession>
<dbReference type="GO" id="GO:0010181">
    <property type="term" value="F:FMN binding"/>
    <property type="evidence" value="ECO:0007669"/>
    <property type="project" value="InterPro"/>
</dbReference>
<evidence type="ECO:0000256" key="6">
    <source>
        <dbReference type="ARBA" id="ARBA00022630"/>
    </source>
</evidence>
<comment type="catalytic activity">
    <reaction evidence="13">
        <text>2-hydroxyoctanoate + O2 = 2-oxooctanoate + H2O2</text>
        <dbReference type="Rhea" id="RHEA:67940"/>
        <dbReference type="ChEBI" id="CHEBI:15379"/>
        <dbReference type="ChEBI" id="CHEBI:16240"/>
        <dbReference type="ChEBI" id="CHEBI:133514"/>
        <dbReference type="ChEBI" id="CHEBI:176689"/>
    </reaction>
    <physiologicalReaction direction="left-to-right" evidence="13">
        <dbReference type="Rhea" id="RHEA:67941"/>
    </physiologicalReaction>
</comment>
<dbReference type="InterPro" id="IPR012133">
    <property type="entry name" value="Alpha-hydoxy_acid_DH_FMN"/>
</dbReference>
<dbReference type="InterPro" id="IPR042855">
    <property type="entry name" value="V_SNARE_CC"/>
</dbReference>
<evidence type="ECO:0000256" key="12">
    <source>
        <dbReference type="ARBA" id="ARBA00029325"/>
    </source>
</evidence>
<dbReference type="PANTHER" id="PTHR10578">
    <property type="entry name" value="S -2-HYDROXY-ACID OXIDASE-RELATED"/>
    <property type="match status" value="1"/>
</dbReference>
<dbReference type="GO" id="GO:0005777">
    <property type="term" value="C:peroxisome"/>
    <property type="evidence" value="ECO:0007669"/>
    <property type="project" value="UniProtKB-SubCell"/>
</dbReference>
<dbReference type="InterPro" id="IPR000262">
    <property type="entry name" value="FMN-dep_DH"/>
</dbReference>
<evidence type="ECO:0000256" key="5">
    <source>
        <dbReference type="ARBA" id="ARBA00013087"/>
    </source>
</evidence>
<dbReference type="Gene3D" id="3.20.20.70">
    <property type="entry name" value="Aldolase class I"/>
    <property type="match status" value="1"/>
</dbReference>
<evidence type="ECO:0000256" key="9">
    <source>
        <dbReference type="ARBA" id="ARBA00023136"/>
    </source>
</evidence>
<dbReference type="GO" id="GO:0042742">
    <property type="term" value="P:defense response to bacterium"/>
    <property type="evidence" value="ECO:0007669"/>
    <property type="project" value="UniProtKB-ARBA"/>
</dbReference>
<dbReference type="EC" id="1.1.3.15" evidence="5"/>
<sequence length="771" mass="86887">MVKLTMIARVTDGLPLAEGLDDGRDLRDAEYYKQQAKSLFKNLSTRQNEPSRMSVETGAYVFHYIIEGRVCYLTMCDRAYPKKLAFQYLEDLKNEFERVNGAHVETAARPYAFIKFDTFIQKMKKLYQDTRTQRNIAKLNDELYEVHQIMTRNVQEVLGVGEKLDQRVEGCMDLKTKEKQEPLVLLYTKVSEMSSRLTSESRIYADKAKDLNRQLLGVWEAILLFFIKKTFRMYTTDKHCVHVLCFLLFVGFDSEVGACSYRAWNRYSLILGEIKNLVSQLPILVWIIVRLLFNASVCCFHFWLNSPEHGIHFSTSKFGLQFILITELEHTFCTTGERCSLFHSEDSLRLTLATTLGLSLSKLSGMFHQSLAQHFCLQLPLQLLDPFYTERCTFELASFGPNKIKGNMSSEPVNVNDFKELARLALPKMYYDFYSGGAEDEHTLRENIQAFYRITIRPRVLVDVSKVDMSTTILGHHISAPILVAPTAAHKLAFHEGELATARAAAAVKTIMVLSYSSTCSIEEVASSCNSVRFFQLYIFKRRDISALLVQRAERCGYKAIILTVDTPRLGRREADIKNKMIAPPVKSLEGLISIDVKSDQGSKLETYANEMLDASLSWEDIGWLRSITTLPILIKGVLTHEDATKAVEAGVDGIIVSNHGARQLDFAPATVSVLEEVVHAVKGKIPVLLDGGVRRGTDVFKALALGAQAVLIGRPVIYGLAAKGEEGVRTVMEMLKNELETSMALSGCPSIKDITRSHVRTHYDNLPSML</sequence>
<proteinExistence type="inferred from homology"/>
<dbReference type="Pfam" id="PF01070">
    <property type="entry name" value="FMN_dh"/>
    <property type="match status" value="1"/>
</dbReference>
<evidence type="ECO:0000256" key="15">
    <source>
        <dbReference type="PROSITE-ProRule" id="PRU00290"/>
    </source>
</evidence>
<evidence type="ECO:0000259" key="18">
    <source>
        <dbReference type="PROSITE" id="PS51349"/>
    </source>
</evidence>
<dbReference type="SUPFAM" id="SSF58038">
    <property type="entry name" value="SNARE fusion complex"/>
    <property type="match status" value="1"/>
</dbReference>
<evidence type="ECO:0000256" key="2">
    <source>
        <dbReference type="ARBA" id="ARBA00004275"/>
    </source>
</evidence>
<dbReference type="SMART" id="SM01270">
    <property type="entry name" value="Longin"/>
    <property type="match status" value="1"/>
</dbReference>
<reference evidence="19" key="1">
    <citation type="submission" date="2023-03" db="UniProtKB">
        <authorList>
            <consortium name="EnsemblPlants"/>
        </authorList>
    </citation>
    <scope>IDENTIFICATION</scope>
</reference>
<keyword evidence="6" id="KW-0285">Flavoprotein</keyword>
<dbReference type="SUPFAM" id="SSF51395">
    <property type="entry name" value="FMN-linked oxidoreductases"/>
    <property type="match status" value="1"/>
</dbReference>
<comment type="similarity">
    <text evidence="4">Belongs to the synaptobrevin family.</text>
</comment>
<dbReference type="PROSITE" id="PS50892">
    <property type="entry name" value="V_SNARE"/>
    <property type="match status" value="1"/>
</dbReference>
<keyword evidence="8" id="KW-0560">Oxidoreductase</keyword>
<dbReference type="InterPro" id="IPR013785">
    <property type="entry name" value="Aldolase_TIM"/>
</dbReference>
<feature type="domain" description="FMN hydroxy acid dehydrogenase" evidence="18">
    <location>
        <begin position="407"/>
        <end position="765"/>
    </location>
</feature>
<dbReference type="EnsemblPlants" id="MELO3C022684.2.1">
    <property type="protein sequence ID" value="MELO3C022684.2.1"/>
    <property type="gene ID" value="MELO3C022684.2"/>
</dbReference>
<dbReference type="Pfam" id="PF13774">
    <property type="entry name" value="Longin"/>
    <property type="match status" value="1"/>
</dbReference>
<feature type="domain" description="Longin" evidence="16">
    <location>
        <begin position="6"/>
        <end position="120"/>
    </location>
</feature>
<dbReference type="AlphaFoldDB" id="A0A9I9DRR4"/>
<organism evidence="19">
    <name type="scientific">Cucumis melo</name>
    <name type="common">Muskmelon</name>
    <dbReference type="NCBI Taxonomy" id="3656"/>
    <lineage>
        <taxon>Eukaryota</taxon>
        <taxon>Viridiplantae</taxon>
        <taxon>Streptophyta</taxon>
        <taxon>Embryophyta</taxon>
        <taxon>Tracheophyta</taxon>
        <taxon>Spermatophyta</taxon>
        <taxon>Magnoliopsida</taxon>
        <taxon>eudicotyledons</taxon>
        <taxon>Gunneridae</taxon>
        <taxon>Pentapetalae</taxon>
        <taxon>rosids</taxon>
        <taxon>fabids</taxon>
        <taxon>Cucurbitales</taxon>
        <taxon>Cucurbitaceae</taxon>
        <taxon>Benincaseae</taxon>
        <taxon>Cucumis</taxon>
    </lineage>
</organism>
<evidence type="ECO:0000256" key="3">
    <source>
        <dbReference type="ARBA" id="ARBA00004308"/>
    </source>
</evidence>
<dbReference type="Gene3D" id="3.30.450.50">
    <property type="entry name" value="Longin domain"/>
    <property type="match status" value="1"/>
</dbReference>
<dbReference type="InterPro" id="IPR010908">
    <property type="entry name" value="Longin_dom"/>
</dbReference>
<dbReference type="PROSITE" id="PS00557">
    <property type="entry name" value="FMN_HYDROXY_ACID_DH_1"/>
    <property type="match status" value="1"/>
</dbReference>
<comment type="similarity">
    <text evidence="11">Belongs to the FMN-dependent alpha-hydroxy acid dehydrogenase family.</text>
</comment>
<dbReference type="GO" id="GO:0050665">
    <property type="term" value="P:hydrogen peroxide biosynthetic process"/>
    <property type="evidence" value="ECO:0007669"/>
    <property type="project" value="UniProtKB-ARBA"/>
</dbReference>
<evidence type="ECO:0000256" key="8">
    <source>
        <dbReference type="ARBA" id="ARBA00023002"/>
    </source>
</evidence>
<comment type="cofactor">
    <cofactor evidence="1">
        <name>FMN</name>
        <dbReference type="ChEBI" id="CHEBI:58210"/>
    </cofactor>
</comment>
<keyword evidence="7" id="KW-0288">FMN</keyword>
<dbReference type="GO" id="GO:0012505">
    <property type="term" value="C:endomembrane system"/>
    <property type="evidence" value="ECO:0007669"/>
    <property type="project" value="UniProtKB-SubCell"/>
</dbReference>
<dbReference type="Gramene" id="MELO3C022684.2.1">
    <property type="protein sequence ID" value="MELO3C022684.2.1"/>
    <property type="gene ID" value="MELO3C022684.2"/>
</dbReference>
<protein>
    <recommendedName>
        <fullName evidence="5">(S)-2-hydroxy-acid oxidase</fullName>
        <ecNumber evidence="5">1.1.3.15</ecNumber>
    </recommendedName>
</protein>
<evidence type="ECO:0000256" key="10">
    <source>
        <dbReference type="ARBA" id="ARBA00023140"/>
    </source>
</evidence>
<evidence type="ECO:0000259" key="17">
    <source>
        <dbReference type="PROSITE" id="PS50892"/>
    </source>
</evidence>
<keyword evidence="15" id="KW-0175">Coiled coil</keyword>
<evidence type="ECO:0000256" key="14">
    <source>
        <dbReference type="ARBA" id="ARBA00051933"/>
    </source>
</evidence>
<keyword evidence="9" id="KW-0472">Membrane</keyword>
<dbReference type="GO" id="GO:0003973">
    <property type="term" value="F:(S)-2-hydroxy-acid oxidase activity"/>
    <property type="evidence" value="ECO:0007669"/>
    <property type="project" value="UniProtKB-EC"/>
</dbReference>
<dbReference type="CDD" id="cd15866">
    <property type="entry name" value="R-SNARE_SEC22"/>
    <property type="match status" value="1"/>
</dbReference>
<dbReference type="InterPro" id="IPR011012">
    <property type="entry name" value="Longin-like_dom_sf"/>
</dbReference>
<evidence type="ECO:0000256" key="1">
    <source>
        <dbReference type="ARBA" id="ARBA00001917"/>
    </source>
</evidence>
<dbReference type="InterPro" id="IPR037396">
    <property type="entry name" value="FMN_HAD"/>
</dbReference>
<comment type="catalytic activity">
    <reaction evidence="12">
        <text>a (2S)-2-hydroxycarboxylate + O2 = a 2-oxocarboxylate + H2O2</text>
        <dbReference type="Rhea" id="RHEA:16789"/>
        <dbReference type="ChEBI" id="CHEBI:15379"/>
        <dbReference type="ChEBI" id="CHEBI:16240"/>
        <dbReference type="ChEBI" id="CHEBI:35179"/>
        <dbReference type="ChEBI" id="CHEBI:58123"/>
        <dbReference type="EC" id="1.1.3.15"/>
    </reaction>
    <physiologicalReaction direction="left-to-right" evidence="12">
        <dbReference type="Rhea" id="RHEA:16790"/>
    </physiologicalReaction>
</comment>
<dbReference type="Gene3D" id="1.20.5.110">
    <property type="match status" value="1"/>
</dbReference>
<evidence type="ECO:0000256" key="4">
    <source>
        <dbReference type="ARBA" id="ARBA00008025"/>
    </source>
</evidence>
<name>A0A9I9DRR4_CUCME</name>